<evidence type="ECO:0000259" key="13">
    <source>
        <dbReference type="Pfam" id="PF08263"/>
    </source>
</evidence>
<dbReference type="InterPro" id="IPR001611">
    <property type="entry name" value="Leu-rich_rpt"/>
</dbReference>
<evidence type="ECO:0000256" key="4">
    <source>
        <dbReference type="ARBA" id="ARBA00022614"/>
    </source>
</evidence>
<evidence type="ECO:0000256" key="1">
    <source>
        <dbReference type="ARBA" id="ARBA00004251"/>
    </source>
</evidence>
<comment type="caution">
    <text evidence="15">The sequence shown here is derived from an EMBL/GenBank/DDBJ whole genome shotgun (WGS) entry which is preliminary data.</text>
</comment>
<evidence type="ECO:0000256" key="11">
    <source>
        <dbReference type="ARBA" id="ARBA00023180"/>
    </source>
</evidence>
<evidence type="ECO:0008006" key="17">
    <source>
        <dbReference type="Google" id="ProtNLM"/>
    </source>
</evidence>
<organism evidence="15 16">
    <name type="scientific">Zingiber officinale</name>
    <name type="common">Ginger</name>
    <name type="synonym">Amomum zingiber</name>
    <dbReference type="NCBI Taxonomy" id="94328"/>
    <lineage>
        <taxon>Eukaryota</taxon>
        <taxon>Viridiplantae</taxon>
        <taxon>Streptophyta</taxon>
        <taxon>Embryophyta</taxon>
        <taxon>Tracheophyta</taxon>
        <taxon>Spermatophyta</taxon>
        <taxon>Magnoliopsida</taxon>
        <taxon>Liliopsida</taxon>
        <taxon>Zingiberales</taxon>
        <taxon>Zingiberaceae</taxon>
        <taxon>Zingiber</taxon>
    </lineage>
</organism>
<dbReference type="SUPFAM" id="SSF52058">
    <property type="entry name" value="L domain-like"/>
    <property type="match status" value="3"/>
</dbReference>
<feature type="domain" description="Leucine-rich repeat-containing N-terminal plant-type" evidence="13">
    <location>
        <begin position="66"/>
        <end position="101"/>
    </location>
</feature>
<dbReference type="PANTHER" id="PTHR48063:SF90">
    <property type="entry name" value="OS11G0565920 PROTEIN"/>
    <property type="match status" value="1"/>
</dbReference>
<comment type="subcellular location">
    <subcellularLocation>
        <location evidence="1">Cell membrane</location>
        <topology evidence="1">Single-pass type I membrane protein</topology>
    </subcellularLocation>
</comment>
<dbReference type="EMBL" id="JACMSC010000001">
    <property type="protein sequence ID" value="KAG6538350.1"/>
    <property type="molecule type" value="Genomic_DNA"/>
</dbReference>
<feature type="domain" description="Disease resistance R13L4/SHOC-2-like LRR" evidence="14">
    <location>
        <begin position="258"/>
        <end position="471"/>
    </location>
</feature>
<keyword evidence="5 12" id="KW-0812">Transmembrane</keyword>
<sequence>MLLGVLSKRVQNIDCFTFSFQSSYLISPLVFLSMSVNMKPSLLLLIFLFFLGFLTTTTARSCLAVERDALFAFGAGMNGALKRMSSWEEEEDCCKWEGVVCHPTTRHVVKLKLSERIQQHHRGQVHEINSSLLALTELNHLDLSYNYFYNVPFPKFIVHFKKLKYLNLSSSFFTGSIPLEFRNLTKLRYLDLDAALDYGQQHIDNLDWLTNLSSLKHLDISRLPLTNLTDWLLPSSLQGSLNALIMRDCDLKAIPVSSSNVNFTSLEILDIYGNNFNSTFPQWVWNVSSLTHLDLGSSGFYGTIPEAIGGLTSLTYLDLSNNSNVKGAIPRSITHLQRLELLSLQGNRLSGSLASWIVHLTSLTLADLCDNTLNGSIPTGIGKLSNLTSLYLCGNQLQGSVSEVHFENLTRLEDLDLSYNNLKISFDPNWVPPYQLASVQLMRCEIGPEIPRWLQLQTRIQILDLSDNQIAGTLPSWLWNLSSSTLQFLYLSSNQIKGKLPTFSEVSRLQELRLDTNQLEGHLDDFFSYNDSSTPVESPTQSDVVLLSLANNFLEGGIPLSICNWTRLLFLHLSNNSLTREIPYCLGESLKELETLNLACNHLFGEIPRTIGFMKKLGRLALNNNGFSGQLPSSLQNCTNLFYLDLAYNAFAGSLPAWMGESLQRLQVLHLGFNNFSGNIPQQLTQLEELEILNLSNNSFSGSLPFCMGNFTAMALTSQYWYTNRNGLFSTTKGHYIHGTPYSHYVDLVISTKGQNLHYPYDSELTKSLDFSGNSLIGEIPRGIGRLKGLHNLNLARNHLSGRIPEEIGEMESLESLDLSVNELSGNIPNSLANLNFLSYINLSYNNLVGRIPSGHQLQTLNDTSSYMGNPGLCGPPLSIECSVDPTVHEVHKMKDFEWIWLFIPMMVGFVMGFWTFCGFLFFKTEWRYAYFRGIDSYYDRILLQLHLCLARLNRQD</sequence>
<feature type="transmembrane region" description="Helical" evidence="12">
    <location>
        <begin position="899"/>
        <end position="923"/>
    </location>
</feature>
<keyword evidence="3" id="KW-1003">Cell membrane</keyword>
<dbReference type="InterPro" id="IPR032675">
    <property type="entry name" value="LRR_dom_sf"/>
</dbReference>
<dbReference type="GO" id="GO:0005886">
    <property type="term" value="C:plasma membrane"/>
    <property type="evidence" value="ECO:0007669"/>
    <property type="project" value="UniProtKB-SubCell"/>
</dbReference>
<evidence type="ECO:0000313" key="16">
    <source>
        <dbReference type="Proteomes" id="UP000734854"/>
    </source>
</evidence>
<keyword evidence="16" id="KW-1185">Reference proteome</keyword>
<accession>A0A8J5MAK1</accession>
<evidence type="ECO:0000256" key="2">
    <source>
        <dbReference type="ARBA" id="ARBA00009592"/>
    </source>
</evidence>
<evidence type="ECO:0000313" key="15">
    <source>
        <dbReference type="EMBL" id="KAG6538350.1"/>
    </source>
</evidence>
<keyword evidence="6" id="KW-0732">Signal</keyword>
<dbReference type="InterPro" id="IPR003591">
    <property type="entry name" value="Leu-rich_rpt_typical-subtyp"/>
</dbReference>
<proteinExistence type="inferred from homology"/>
<keyword evidence="8 12" id="KW-1133">Transmembrane helix</keyword>
<keyword evidence="9 12" id="KW-0472">Membrane</keyword>
<keyword evidence="4" id="KW-0433">Leucine-rich repeat</keyword>
<dbReference type="Pfam" id="PF00560">
    <property type="entry name" value="LRR_1"/>
    <property type="match status" value="7"/>
</dbReference>
<feature type="transmembrane region" description="Helical" evidence="12">
    <location>
        <begin position="42"/>
        <end position="59"/>
    </location>
</feature>
<evidence type="ECO:0000256" key="5">
    <source>
        <dbReference type="ARBA" id="ARBA00022692"/>
    </source>
</evidence>
<dbReference type="InterPro" id="IPR013210">
    <property type="entry name" value="LRR_N_plant-typ"/>
</dbReference>
<dbReference type="InterPro" id="IPR055414">
    <property type="entry name" value="LRR_R13L4/SHOC2-like"/>
</dbReference>
<name>A0A8J5MAK1_ZINOF</name>
<dbReference type="FunFam" id="3.80.10.10:FF:000095">
    <property type="entry name" value="LRR receptor-like serine/threonine-protein kinase GSO1"/>
    <property type="match status" value="1"/>
</dbReference>
<protein>
    <recommendedName>
        <fullName evidence="17">Leucine-rich repeat-containing N-terminal plant-type domain-containing protein</fullName>
    </recommendedName>
</protein>
<keyword evidence="10" id="KW-0675">Receptor</keyword>
<evidence type="ECO:0000256" key="9">
    <source>
        <dbReference type="ARBA" id="ARBA00023136"/>
    </source>
</evidence>
<reference evidence="15 16" key="1">
    <citation type="submission" date="2020-08" db="EMBL/GenBank/DDBJ databases">
        <title>Plant Genome Project.</title>
        <authorList>
            <person name="Zhang R.-G."/>
        </authorList>
    </citation>
    <scope>NUCLEOTIDE SEQUENCE [LARGE SCALE GENOMIC DNA]</scope>
    <source>
        <tissue evidence="15">Rhizome</tissue>
    </source>
</reference>
<comment type="similarity">
    <text evidence="2">Belongs to the RLP family.</text>
</comment>
<dbReference type="Proteomes" id="UP000734854">
    <property type="component" value="Unassembled WGS sequence"/>
</dbReference>
<dbReference type="InterPro" id="IPR046956">
    <property type="entry name" value="RLP23-like"/>
</dbReference>
<dbReference type="SMART" id="SM00369">
    <property type="entry name" value="LRR_TYP"/>
    <property type="match status" value="12"/>
</dbReference>
<dbReference type="PANTHER" id="PTHR48063">
    <property type="entry name" value="LRR RECEPTOR-LIKE KINASE"/>
    <property type="match status" value="1"/>
</dbReference>
<evidence type="ECO:0000256" key="6">
    <source>
        <dbReference type="ARBA" id="ARBA00022729"/>
    </source>
</evidence>
<dbReference type="FunFam" id="3.80.10.10:FF:000111">
    <property type="entry name" value="LRR receptor-like serine/threonine-protein kinase ERECTA"/>
    <property type="match status" value="1"/>
</dbReference>
<keyword evidence="11" id="KW-0325">Glycoprotein</keyword>
<gene>
    <name evidence="15" type="ORF">ZIOFF_003465</name>
</gene>
<evidence type="ECO:0000256" key="7">
    <source>
        <dbReference type="ARBA" id="ARBA00022737"/>
    </source>
</evidence>
<dbReference type="AlphaFoldDB" id="A0A8J5MAK1"/>
<dbReference type="Gene3D" id="3.80.10.10">
    <property type="entry name" value="Ribonuclease Inhibitor"/>
    <property type="match status" value="5"/>
</dbReference>
<evidence type="ECO:0000256" key="12">
    <source>
        <dbReference type="SAM" id="Phobius"/>
    </source>
</evidence>
<dbReference type="Pfam" id="PF08263">
    <property type="entry name" value="LRRNT_2"/>
    <property type="match status" value="1"/>
</dbReference>
<evidence type="ECO:0000256" key="3">
    <source>
        <dbReference type="ARBA" id="ARBA00022475"/>
    </source>
</evidence>
<dbReference type="FunFam" id="3.80.10.10:FF:000649">
    <property type="entry name" value="Leucine Rich Repeat family protein"/>
    <property type="match status" value="1"/>
</dbReference>
<dbReference type="FunFam" id="3.80.10.10:FF:001347">
    <property type="entry name" value="LRR receptor-like serine/threonine-protein kinase GSO2"/>
    <property type="match status" value="1"/>
</dbReference>
<evidence type="ECO:0000256" key="10">
    <source>
        <dbReference type="ARBA" id="ARBA00023170"/>
    </source>
</evidence>
<dbReference type="Pfam" id="PF23598">
    <property type="entry name" value="LRR_14"/>
    <property type="match status" value="1"/>
</dbReference>
<evidence type="ECO:0000256" key="8">
    <source>
        <dbReference type="ARBA" id="ARBA00022989"/>
    </source>
</evidence>
<keyword evidence="7" id="KW-0677">Repeat</keyword>
<evidence type="ECO:0000259" key="14">
    <source>
        <dbReference type="Pfam" id="PF23598"/>
    </source>
</evidence>